<reference evidence="2" key="1">
    <citation type="submission" date="2025-08" db="UniProtKB">
        <authorList>
            <consortium name="Ensembl"/>
        </authorList>
    </citation>
    <scope>IDENTIFICATION</scope>
</reference>
<proteinExistence type="predicted"/>
<dbReference type="GeneTree" id="ENSGT01030000234819"/>
<protein>
    <recommendedName>
        <fullName evidence="4">ZP domain-containing protein</fullName>
    </recommendedName>
</protein>
<dbReference type="Proteomes" id="UP000265000">
    <property type="component" value="Unplaced"/>
</dbReference>
<reference evidence="2" key="2">
    <citation type="submission" date="2025-09" db="UniProtKB">
        <authorList>
            <consortium name="Ensembl"/>
        </authorList>
    </citation>
    <scope>IDENTIFICATION</scope>
</reference>
<sequence>MAPFSVIHLLVTGLELCFSRQFHGKVICLQFSPRLLLFRPLRASVAEQQQSAGLCGAEGDESFRSFKRYGIKSRYILTAEHQITMQCDFRVAVKSQPGELQLKVVVLVHHL</sequence>
<keyword evidence="1" id="KW-0732">Signal</keyword>
<keyword evidence="3" id="KW-1185">Reference proteome</keyword>
<evidence type="ECO:0000313" key="2">
    <source>
        <dbReference type="Ensembl" id="ENSFHEP00000020335.1"/>
    </source>
</evidence>
<evidence type="ECO:0008006" key="4">
    <source>
        <dbReference type="Google" id="ProtNLM"/>
    </source>
</evidence>
<dbReference type="Ensembl" id="ENSFHET00000035161.1">
    <property type="protein sequence ID" value="ENSFHEP00000020335.1"/>
    <property type="gene ID" value="ENSFHEG00000022263.1"/>
</dbReference>
<dbReference type="AlphaFoldDB" id="A0A3Q2TU96"/>
<accession>A0A3Q2TU96</accession>
<feature type="signal peptide" evidence="1">
    <location>
        <begin position="1"/>
        <end position="19"/>
    </location>
</feature>
<name>A0A3Q2TU96_FUNHE</name>
<feature type="chain" id="PRO_5018682955" description="ZP domain-containing protein" evidence="1">
    <location>
        <begin position="20"/>
        <end position="111"/>
    </location>
</feature>
<evidence type="ECO:0000313" key="3">
    <source>
        <dbReference type="Proteomes" id="UP000265000"/>
    </source>
</evidence>
<organism evidence="2 3">
    <name type="scientific">Fundulus heteroclitus</name>
    <name type="common">Killifish</name>
    <name type="synonym">Mummichog</name>
    <dbReference type="NCBI Taxonomy" id="8078"/>
    <lineage>
        <taxon>Eukaryota</taxon>
        <taxon>Metazoa</taxon>
        <taxon>Chordata</taxon>
        <taxon>Craniata</taxon>
        <taxon>Vertebrata</taxon>
        <taxon>Euteleostomi</taxon>
        <taxon>Actinopterygii</taxon>
        <taxon>Neopterygii</taxon>
        <taxon>Teleostei</taxon>
        <taxon>Neoteleostei</taxon>
        <taxon>Acanthomorphata</taxon>
        <taxon>Ovalentaria</taxon>
        <taxon>Atherinomorphae</taxon>
        <taxon>Cyprinodontiformes</taxon>
        <taxon>Fundulidae</taxon>
        <taxon>Fundulus</taxon>
    </lineage>
</organism>
<evidence type="ECO:0000256" key="1">
    <source>
        <dbReference type="SAM" id="SignalP"/>
    </source>
</evidence>